<sequence>MSTGCQTVMACQYATTVEQLYISCK</sequence>
<reference evidence="1" key="1">
    <citation type="submission" date="2014-09" db="EMBL/GenBank/DDBJ databases">
        <authorList>
            <person name="Magalhaes I.L.F."/>
            <person name="Oliveira U."/>
            <person name="Santos F.R."/>
            <person name="Vidigal T.H.D.A."/>
            <person name="Brescovit A.D."/>
            <person name="Santos A.J."/>
        </authorList>
    </citation>
    <scope>NUCLEOTIDE SEQUENCE</scope>
    <source>
        <tissue evidence="1">Shoot tissue taken approximately 20 cm above the soil surface</tissue>
    </source>
</reference>
<reference evidence="1" key="2">
    <citation type="journal article" date="2015" name="Data Brief">
        <title>Shoot transcriptome of the giant reed, Arundo donax.</title>
        <authorList>
            <person name="Barrero R.A."/>
            <person name="Guerrero F.D."/>
            <person name="Moolhuijzen P."/>
            <person name="Goolsby J.A."/>
            <person name="Tidwell J."/>
            <person name="Bellgard S.E."/>
            <person name="Bellgard M.I."/>
        </authorList>
    </citation>
    <scope>NUCLEOTIDE SEQUENCE</scope>
    <source>
        <tissue evidence="1">Shoot tissue taken approximately 20 cm above the soil surface</tissue>
    </source>
</reference>
<accession>A0A0A8Z6D2</accession>
<organism evidence="1">
    <name type="scientific">Arundo donax</name>
    <name type="common">Giant reed</name>
    <name type="synonym">Donax arundinaceus</name>
    <dbReference type="NCBI Taxonomy" id="35708"/>
    <lineage>
        <taxon>Eukaryota</taxon>
        <taxon>Viridiplantae</taxon>
        <taxon>Streptophyta</taxon>
        <taxon>Embryophyta</taxon>
        <taxon>Tracheophyta</taxon>
        <taxon>Spermatophyta</taxon>
        <taxon>Magnoliopsida</taxon>
        <taxon>Liliopsida</taxon>
        <taxon>Poales</taxon>
        <taxon>Poaceae</taxon>
        <taxon>PACMAD clade</taxon>
        <taxon>Arundinoideae</taxon>
        <taxon>Arundineae</taxon>
        <taxon>Arundo</taxon>
    </lineage>
</organism>
<dbReference type="EMBL" id="GBRH01267488">
    <property type="protein sequence ID" value="JAD30407.1"/>
    <property type="molecule type" value="Transcribed_RNA"/>
</dbReference>
<name>A0A0A8Z6D2_ARUDO</name>
<dbReference type="AlphaFoldDB" id="A0A0A8Z6D2"/>
<evidence type="ECO:0000313" key="1">
    <source>
        <dbReference type="EMBL" id="JAD30407.1"/>
    </source>
</evidence>
<protein>
    <submittedName>
        <fullName evidence="1">Uncharacterized protein</fullName>
    </submittedName>
</protein>
<proteinExistence type="predicted"/>